<dbReference type="PROSITE" id="PS51352">
    <property type="entry name" value="THIOREDOXIN_2"/>
    <property type="match status" value="1"/>
</dbReference>
<evidence type="ECO:0000256" key="7">
    <source>
        <dbReference type="PIRSR" id="PIRSR000077-1"/>
    </source>
</evidence>
<name>A0A8J3HXZ1_9CHLR</name>
<sequence>MQEHNNLFEVSDQNFESQVLQSELPVLIDFWAEWCPHCKVLAPNYARLSDTYAGAVRFATLNADDNPDVPTRFGVQGLPTLLLFASGNLVARIVGPHPTRLQQRIEQALSQSGLSQAIR</sequence>
<evidence type="ECO:0000313" key="11">
    <source>
        <dbReference type="Proteomes" id="UP000612362"/>
    </source>
</evidence>
<feature type="site" description="Deprotonates C-terminal active site Cys" evidence="7">
    <location>
        <position position="29"/>
    </location>
</feature>
<evidence type="ECO:0000256" key="3">
    <source>
        <dbReference type="ARBA" id="ARBA00022982"/>
    </source>
</evidence>
<accession>A0A8J3HXZ1</accession>
<reference evidence="10" key="1">
    <citation type="submission" date="2020-10" db="EMBL/GenBank/DDBJ databases">
        <title>Taxonomic study of unclassified bacteria belonging to the class Ktedonobacteria.</title>
        <authorList>
            <person name="Yabe S."/>
            <person name="Wang C.M."/>
            <person name="Zheng Y."/>
            <person name="Sakai Y."/>
            <person name="Cavaletti L."/>
            <person name="Monciardini P."/>
            <person name="Donadio S."/>
        </authorList>
    </citation>
    <scope>NUCLEOTIDE SEQUENCE</scope>
    <source>
        <strain evidence="10">SOSP1-1</strain>
    </source>
</reference>
<keyword evidence="11" id="KW-1185">Reference proteome</keyword>
<gene>
    <name evidence="10" type="primary">trx</name>
    <name evidence="10" type="ORF">KSX_39570</name>
</gene>
<feature type="disulfide bond" description="Redox-active" evidence="8">
    <location>
        <begin position="35"/>
        <end position="38"/>
    </location>
</feature>
<dbReference type="InterPro" id="IPR036249">
    <property type="entry name" value="Thioredoxin-like_sf"/>
</dbReference>
<evidence type="ECO:0000313" key="10">
    <source>
        <dbReference type="EMBL" id="GHO45794.1"/>
    </source>
</evidence>
<feature type="site" description="Contributes to redox potential value" evidence="7">
    <location>
        <position position="37"/>
    </location>
</feature>
<dbReference type="PRINTS" id="PR00421">
    <property type="entry name" value="THIOREDOXIN"/>
</dbReference>
<dbReference type="PIRSF" id="PIRSF000077">
    <property type="entry name" value="Thioredoxin"/>
    <property type="match status" value="1"/>
</dbReference>
<keyword evidence="5 8" id="KW-0676">Redox-active center</keyword>
<dbReference type="GO" id="GO:0015035">
    <property type="term" value="F:protein-disulfide reductase activity"/>
    <property type="evidence" value="ECO:0007669"/>
    <property type="project" value="InterPro"/>
</dbReference>
<feature type="site" description="Contributes to redox potential value" evidence="7">
    <location>
        <position position="36"/>
    </location>
</feature>
<dbReference type="InterPro" id="IPR017937">
    <property type="entry name" value="Thioredoxin_CS"/>
</dbReference>
<keyword evidence="2" id="KW-0813">Transport</keyword>
<dbReference type="PROSITE" id="PS00194">
    <property type="entry name" value="THIOREDOXIN_1"/>
    <property type="match status" value="1"/>
</dbReference>
<keyword evidence="4 8" id="KW-1015">Disulfide bond</keyword>
<dbReference type="InterPro" id="IPR005746">
    <property type="entry name" value="Thioredoxin"/>
</dbReference>
<evidence type="ECO:0000256" key="2">
    <source>
        <dbReference type="ARBA" id="ARBA00022448"/>
    </source>
</evidence>
<dbReference type="PANTHER" id="PTHR45663">
    <property type="entry name" value="GEO12009P1"/>
    <property type="match status" value="1"/>
</dbReference>
<dbReference type="GO" id="GO:0005737">
    <property type="term" value="C:cytoplasm"/>
    <property type="evidence" value="ECO:0007669"/>
    <property type="project" value="TreeGrafter"/>
</dbReference>
<comment type="similarity">
    <text evidence="1 6">Belongs to the thioredoxin family.</text>
</comment>
<keyword evidence="3" id="KW-0249">Electron transport</keyword>
<dbReference type="PANTHER" id="PTHR45663:SF11">
    <property type="entry name" value="GEO12009P1"/>
    <property type="match status" value="1"/>
</dbReference>
<evidence type="ECO:0000256" key="8">
    <source>
        <dbReference type="PIRSR" id="PIRSR000077-4"/>
    </source>
</evidence>
<dbReference type="InterPro" id="IPR013766">
    <property type="entry name" value="Thioredoxin_domain"/>
</dbReference>
<dbReference type="Pfam" id="PF00085">
    <property type="entry name" value="Thioredoxin"/>
    <property type="match status" value="1"/>
</dbReference>
<evidence type="ECO:0000256" key="1">
    <source>
        <dbReference type="ARBA" id="ARBA00008987"/>
    </source>
</evidence>
<dbReference type="CDD" id="cd02947">
    <property type="entry name" value="TRX_family"/>
    <property type="match status" value="1"/>
</dbReference>
<dbReference type="Proteomes" id="UP000612362">
    <property type="component" value="Unassembled WGS sequence"/>
</dbReference>
<evidence type="ECO:0000259" key="9">
    <source>
        <dbReference type="PROSITE" id="PS51352"/>
    </source>
</evidence>
<feature type="domain" description="Thioredoxin" evidence="9">
    <location>
        <begin position="1"/>
        <end position="110"/>
    </location>
</feature>
<proteinExistence type="inferred from homology"/>
<evidence type="ECO:0000256" key="6">
    <source>
        <dbReference type="PIRNR" id="PIRNR000077"/>
    </source>
</evidence>
<dbReference type="FunFam" id="3.40.30.10:FF:000001">
    <property type="entry name" value="Thioredoxin"/>
    <property type="match status" value="1"/>
</dbReference>
<protein>
    <recommendedName>
        <fullName evidence="6">Thioredoxin</fullName>
    </recommendedName>
</protein>
<dbReference type="Gene3D" id="3.40.30.10">
    <property type="entry name" value="Glutaredoxin"/>
    <property type="match status" value="1"/>
</dbReference>
<dbReference type="RefSeq" id="WP_220195221.1">
    <property type="nucleotide sequence ID" value="NZ_BNJF01000002.1"/>
</dbReference>
<dbReference type="SUPFAM" id="SSF52833">
    <property type="entry name" value="Thioredoxin-like"/>
    <property type="match status" value="1"/>
</dbReference>
<comment type="caution">
    <text evidence="10">The sequence shown here is derived from an EMBL/GenBank/DDBJ whole genome shotgun (WGS) entry which is preliminary data.</text>
</comment>
<evidence type="ECO:0000256" key="5">
    <source>
        <dbReference type="ARBA" id="ARBA00023284"/>
    </source>
</evidence>
<dbReference type="AlphaFoldDB" id="A0A8J3HXZ1"/>
<evidence type="ECO:0000256" key="4">
    <source>
        <dbReference type="ARBA" id="ARBA00023157"/>
    </source>
</evidence>
<organism evidence="10 11">
    <name type="scientific">Ktedonospora formicarum</name>
    <dbReference type="NCBI Taxonomy" id="2778364"/>
    <lineage>
        <taxon>Bacteria</taxon>
        <taxon>Bacillati</taxon>
        <taxon>Chloroflexota</taxon>
        <taxon>Ktedonobacteria</taxon>
        <taxon>Ktedonobacterales</taxon>
        <taxon>Ktedonobacteraceae</taxon>
        <taxon>Ktedonospora</taxon>
    </lineage>
</organism>
<feature type="active site" description="Nucleophile" evidence="7">
    <location>
        <position position="35"/>
    </location>
</feature>
<dbReference type="EMBL" id="BNJF01000002">
    <property type="protein sequence ID" value="GHO45794.1"/>
    <property type="molecule type" value="Genomic_DNA"/>
</dbReference>
<feature type="active site" description="Nucleophile" evidence="7">
    <location>
        <position position="38"/>
    </location>
</feature>